<sequence>MNRKPILCLLLLLLPSVACALGPKIEVNETDFDFGTVLQGEKIEHAFAFHNAGDEPLLIDRVKSSCGCTAVLVSEKEIPPGGDGEVKATFDSTRFRGGVVKTIYLYSNDPTRSLVQFHLRGKVQEEIRLSSRSLIIGPLAPGQRSQAEITLTNLSRTPVTIGPVRTTARELKVDFEPTLLGPGASLTLEVIARPGEGKPVVSGYLLIRTDSSRLPEIRVPVQVRVATGAR</sequence>
<keyword evidence="3" id="KW-1185">Reference proteome</keyword>
<dbReference type="Proteomes" id="UP000324159">
    <property type="component" value="Unassembled WGS sequence"/>
</dbReference>
<dbReference type="Gene3D" id="2.60.40.10">
    <property type="entry name" value="Immunoglobulins"/>
    <property type="match status" value="2"/>
</dbReference>
<gene>
    <name evidence="2" type="ORF">EDC39_11449</name>
</gene>
<name>A0A5D3WH90_9BACT</name>
<dbReference type="EMBL" id="VNIB01000014">
    <property type="protein sequence ID" value="TYO96343.1"/>
    <property type="molecule type" value="Genomic_DNA"/>
</dbReference>
<evidence type="ECO:0000256" key="1">
    <source>
        <dbReference type="SAM" id="SignalP"/>
    </source>
</evidence>
<protein>
    <submittedName>
        <fullName evidence="2">Uncharacterized protein DUF1573</fullName>
    </submittedName>
</protein>
<keyword evidence="1" id="KW-0732">Signal</keyword>
<dbReference type="RefSeq" id="WP_148896816.1">
    <property type="nucleotide sequence ID" value="NZ_VNIB01000014.1"/>
</dbReference>
<dbReference type="AlphaFoldDB" id="A0A5D3WH90"/>
<dbReference type="PANTHER" id="PTHR37833">
    <property type="entry name" value="LIPOPROTEIN-RELATED"/>
    <property type="match status" value="1"/>
</dbReference>
<accession>A0A5D3WH90</accession>
<feature type="signal peptide" evidence="1">
    <location>
        <begin position="1"/>
        <end position="20"/>
    </location>
</feature>
<organism evidence="2 3">
    <name type="scientific">Geothermobacter ehrlichii</name>
    <dbReference type="NCBI Taxonomy" id="213224"/>
    <lineage>
        <taxon>Bacteria</taxon>
        <taxon>Pseudomonadati</taxon>
        <taxon>Thermodesulfobacteriota</taxon>
        <taxon>Desulfuromonadia</taxon>
        <taxon>Desulfuromonadales</taxon>
        <taxon>Geothermobacteraceae</taxon>
        <taxon>Geothermobacter</taxon>
    </lineage>
</organism>
<dbReference type="OrthoDB" id="5506770at2"/>
<feature type="chain" id="PRO_5022885079" evidence="1">
    <location>
        <begin position="21"/>
        <end position="230"/>
    </location>
</feature>
<dbReference type="PANTHER" id="PTHR37833:SF1">
    <property type="entry name" value="SIGNAL PEPTIDE PROTEIN"/>
    <property type="match status" value="1"/>
</dbReference>
<dbReference type="InterPro" id="IPR011467">
    <property type="entry name" value="DUF1573"/>
</dbReference>
<dbReference type="Pfam" id="PF07610">
    <property type="entry name" value="DUF1573"/>
    <property type="match status" value="1"/>
</dbReference>
<evidence type="ECO:0000313" key="2">
    <source>
        <dbReference type="EMBL" id="TYO96343.1"/>
    </source>
</evidence>
<dbReference type="InterPro" id="IPR013783">
    <property type="entry name" value="Ig-like_fold"/>
</dbReference>
<reference evidence="2 3" key="1">
    <citation type="submission" date="2019-07" db="EMBL/GenBank/DDBJ databases">
        <title>Genomic Encyclopedia of Type Strains, Phase IV (KMG-IV): sequencing the most valuable type-strain genomes for metagenomic binning, comparative biology and taxonomic classification.</title>
        <authorList>
            <person name="Goeker M."/>
        </authorList>
    </citation>
    <scope>NUCLEOTIDE SEQUENCE [LARGE SCALE GENOMIC DNA]</scope>
    <source>
        <strain evidence="2 3">SS015</strain>
    </source>
</reference>
<comment type="caution">
    <text evidence="2">The sequence shown here is derived from an EMBL/GenBank/DDBJ whole genome shotgun (WGS) entry which is preliminary data.</text>
</comment>
<proteinExistence type="predicted"/>
<evidence type="ECO:0000313" key="3">
    <source>
        <dbReference type="Proteomes" id="UP000324159"/>
    </source>
</evidence>